<feature type="domain" description="C2H2-type" evidence="13">
    <location>
        <begin position="539"/>
        <end position="567"/>
    </location>
</feature>
<evidence type="ECO:0000256" key="2">
    <source>
        <dbReference type="ARBA" id="ARBA00006991"/>
    </source>
</evidence>
<feature type="compositionally biased region" description="Basic and acidic residues" evidence="12">
    <location>
        <begin position="128"/>
        <end position="161"/>
    </location>
</feature>
<evidence type="ECO:0000256" key="8">
    <source>
        <dbReference type="ARBA" id="ARBA00023125"/>
    </source>
</evidence>
<dbReference type="GO" id="GO:0005634">
    <property type="term" value="C:nucleus"/>
    <property type="evidence" value="ECO:0007669"/>
    <property type="project" value="UniProtKB-SubCell"/>
</dbReference>
<reference evidence="14" key="1">
    <citation type="submission" date="2023-06" db="EMBL/GenBank/DDBJ databases">
        <title>Male Hemibagrus guttatus genome.</title>
        <authorList>
            <person name="Bian C."/>
        </authorList>
    </citation>
    <scope>NUCLEOTIDE SEQUENCE</scope>
    <source>
        <strain evidence="14">Male_cb2023</strain>
        <tissue evidence="14">Muscle</tissue>
    </source>
</reference>
<evidence type="ECO:0000256" key="12">
    <source>
        <dbReference type="SAM" id="MobiDB-lite"/>
    </source>
</evidence>
<evidence type="ECO:0000256" key="10">
    <source>
        <dbReference type="ARBA" id="ARBA00023242"/>
    </source>
</evidence>
<dbReference type="GO" id="GO:0008270">
    <property type="term" value="F:zinc ion binding"/>
    <property type="evidence" value="ECO:0007669"/>
    <property type="project" value="UniProtKB-KW"/>
</dbReference>
<dbReference type="InterPro" id="IPR036236">
    <property type="entry name" value="Znf_C2H2_sf"/>
</dbReference>
<evidence type="ECO:0000256" key="3">
    <source>
        <dbReference type="ARBA" id="ARBA00022723"/>
    </source>
</evidence>
<evidence type="ECO:0000259" key="13">
    <source>
        <dbReference type="PROSITE" id="PS50157"/>
    </source>
</evidence>
<dbReference type="EMBL" id="JAUCMX010000009">
    <property type="protein sequence ID" value="KAK3535550.1"/>
    <property type="molecule type" value="Genomic_DNA"/>
</dbReference>
<keyword evidence="15" id="KW-1185">Reference proteome</keyword>
<evidence type="ECO:0000256" key="9">
    <source>
        <dbReference type="ARBA" id="ARBA00023163"/>
    </source>
</evidence>
<protein>
    <recommendedName>
        <fullName evidence="13">C2H2-type domain-containing protein</fullName>
    </recommendedName>
</protein>
<dbReference type="SMART" id="SM00355">
    <property type="entry name" value="ZnF_C2H2"/>
    <property type="match status" value="8"/>
</dbReference>
<comment type="subcellular location">
    <subcellularLocation>
        <location evidence="1">Nucleus</location>
    </subcellularLocation>
</comment>
<name>A0AAE0QXF5_9TELE</name>
<dbReference type="Proteomes" id="UP001274896">
    <property type="component" value="Unassembled WGS sequence"/>
</dbReference>
<dbReference type="PANTHER" id="PTHR46105">
    <property type="entry name" value="AGAP004733-PA"/>
    <property type="match status" value="1"/>
</dbReference>
<feature type="domain" description="C2H2-type" evidence="13">
    <location>
        <begin position="333"/>
        <end position="360"/>
    </location>
</feature>
<dbReference type="FunFam" id="3.30.160.60:FF:001627">
    <property type="entry name" value="Zinc finger protein 655"/>
    <property type="match status" value="1"/>
</dbReference>
<evidence type="ECO:0000313" key="15">
    <source>
        <dbReference type="Proteomes" id="UP001274896"/>
    </source>
</evidence>
<keyword evidence="10" id="KW-0539">Nucleus</keyword>
<evidence type="ECO:0000256" key="6">
    <source>
        <dbReference type="ARBA" id="ARBA00022833"/>
    </source>
</evidence>
<comment type="similarity">
    <text evidence="2">Belongs to the krueppel C2H2-type zinc-finger protein family.</text>
</comment>
<keyword evidence="3" id="KW-0479">Metal-binding</keyword>
<evidence type="ECO:0000256" key="7">
    <source>
        <dbReference type="ARBA" id="ARBA00023015"/>
    </source>
</evidence>
<evidence type="ECO:0000256" key="4">
    <source>
        <dbReference type="ARBA" id="ARBA00022737"/>
    </source>
</evidence>
<feature type="compositionally biased region" description="Basic and acidic residues" evidence="12">
    <location>
        <begin position="34"/>
        <end position="45"/>
    </location>
</feature>
<dbReference type="GO" id="GO:0000981">
    <property type="term" value="F:DNA-binding transcription factor activity, RNA polymerase II-specific"/>
    <property type="evidence" value="ECO:0007669"/>
    <property type="project" value="TreeGrafter"/>
</dbReference>
<keyword evidence="7" id="KW-0805">Transcription regulation</keyword>
<evidence type="ECO:0000256" key="1">
    <source>
        <dbReference type="ARBA" id="ARBA00004123"/>
    </source>
</evidence>
<dbReference type="FunFam" id="3.30.160.60:FF:000100">
    <property type="entry name" value="Zinc finger 45-like"/>
    <property type="match status" value="1"/>
</dbReference>
<dbReference type="InterPro" id="IPR013087">
    <property type="entry name" value="Znf_C2H2_type"/>
</dbReference>
<feature type="compositionally biased region" description="Basic residues" evidence="12">
    <location>
        <begin position="88"/>
        <end position="99"/>
    </location>
</feature>
<dbReference type="AlphaFoldDB" id="A0AAE0QXF5"/>
<keyword evidence="4" id="KW-0677">Repeat</keyword>
<dbReference type="FunFam" id="3.30.160.60:FF:000446">
    <property type="entry name" value="Zinc finger protein"/>
    <property type="match status" value="2"/>
</dbReference>
<proteinExistence type="inferred from homology"/>
<organism evidence="14 15">
    <name type="scientific">Hemibagrus guttatus</name>
    <dbReference type="NCBI Taxonomy" id="175788"/>
    <lineage>
        <taxon>Eukaryota</taxon>
        <taxon>Metazoa</taxon>
        <taxon>Chordata</taxon>
        <taxon>Craniata</taxon>
        <taxon>Vertebrata</taxon>
        <taxon>Euteleostomi</taxon>
        <taxon>Actinopterygii</taxon>
        <taxon>Neopterygii</taxon>
        <taxon>Teleostei</taxon>
        <taxon>Ostariophysi</taxon>
        <taxon>Siluriformes</taxon>
        <taxon>Bagridae</taxon>
        <taxon>Hemibagrus</taxon>
    </lineage>
</organism>
<dbReference type="PANTHER" id="PTHR46105:SF5">
    <property type="entry name" value="ZINC FINGER AND BTB DOMAIN-CONTAINING PROTEIN 44 ISOFORM X1"/>
    <property type="match status" value="1"/>
</dbReference>
<dbReference type="InterPro" id="IPR050457">
    <property type="entry name" value="ZnFinger_BTB_dom_contain"/>
</dbReference>
<keyword evidence="5 11" id="KW-0863">Zinc-finger</keyword>
<sequence>MMMHRMSPLMASEDSSGDISLTPPSPAKTKKQHKSPETWPKKELSQDSDNTSDGKESTTEQADGHRRTYSYMSPISSDEDDFPENPQRRNHAKHGKRQSMKSSLQEKPKRKGSIKKTQNCSDLSPAKSESDDYIHSEVSLKKRGQARKETMKSPKGSDQEARNGVTGKAKARKRQNKHANSNVSTDSDSETFSDKLTKNATTSRKSQGKCRVSTEMVEPVEHSTSDLDSSRARSCSMSEDEDAKNSAEYQAKNSAEKFQRRIKHRHSDSASSDTEEDMEEKPKMHGVKVTQKRKYQALKTLLGKSDMVERPIEGSLSKPRVKKKESPRKSVPIECEICGRSIRCKAILERHMLSHTGEKPFECDECGKHYTSSSNLRIHQLSHSGKMDYVCNECGQKFTHLPYLKRHLLRHSGKKMHICEHCGKGFIQKYHLLRHILVHTRQMPHVCDKCGMSFNRTDYLNLHLRNVHLIESNTPKAKVEKLYKCETCNKSFANHSSLETHKRIHTGAMPYSCIVCSRQFKQSSHLYSHMFTHSSEKPHACNLCELKFTRKSYLRKHKERVHTGAEEAQSS</sequence>
<dbReference type="Pfam" id="PF00096">
    <property type="entry name" value="zf-C2H2"/>
    <property type="match status" value="6"/>
</dbReference>
<accession>A0AAE0QXF5</accession>
<feature type="domain" description="C2H2-type" evidence="13">
    <location>
        <begin position="361"/>
        <end position="388"/>
    </location>
</feature>
<feature type="domain" description="C2H2-type" evidence="13">
    <location>
        <begin position="445"/>
        <end position="473"/>
    </location>
</feature>
<feature type="domain" description="C2H2-type" evidence="13">
    <location>
        <begin position="483"/>
        <end position="510"/>
    </location>
</feature>
<keyword evidence="9" id="KW-0804">Transcription</keyword>
<keyword evidence="8" id="KW-0238">DNA-binding</keyword>
<feature type="compositionally biased region" description="Basic and acidic residues" evidence="12">
    <location>
        <begin position="52"/>
        <end position="66"/>
    </location>
</feature>
<feature type="compositionally biased region" description="Basic and acidic residues" evidence="12">
    <location>
        <begin position="219"/>
        <end position="231"/>
    </location>
</feature>
<dbReference type="GO" id="GO:0000978">
    <property type="term" value="F:RNA polymerase II cis-regulatory region sequence-specific DNA binding"/>
    <property type="evidence" value="ECO:0007669"/>
    <property type="project" value="TreeGrafter"/>
</dbReference>
<dbReference type="PROSITE" id="PS50157">
    <property type="entry name" value="ZINC_FINGER_C2H2_2"/>
    <property type="match status" value="8"/>
</dbReference>
<evidence type="ECO:0000256" key="11">
    <source>
        <dbReference type="PROSITE-ProRule" id="PRU00042"/>
    </source>
</evidence>
<dbReference type="PROSITE" id="PS00028">
    <property type="entry name" value="ZINC_FINGER_C2H2_1"/>
    <property type="match status" value="8"/>
</dbReference>
<evidence type="ECO:0000313" key="14">
    <source>
        <dbReference type="EMBL" id="KAK3535550.1"/>
    </source>
</evidence>
<dbReference type="SUPFAM" id="SSF57667">
    <property type="entry name" value="beta-beta-alpha zinc fingers"/>
    <property type="match status" value="5"/>
</dbReference>
<dbReference type="Gene3D" id="3.30.160.60">
    <property type="entry name" value="Classic Zinc Finger"/>
    <property type="match status" value="8"/>
</dbReference>
<feature type="domain" description="C2H2-type" evidence="13">
    <location>
        <begin position="389"/>
        <end position="416"/>
    </location>
</feature>
<feature type="region of interest" description="Disordered" evidence="12">
    <location>
        <begin position="1"/>
        <end position="291"/>
    </location>
</feature>
<comment type="caution">
    <text evidence="14">The sequence shown here is derived from an EMBL/GenBank/DDBJ whole genome shotgun (WGS) entry which is preliminary data.</text>
</comment>
<dbReference type="FunFam" id="3.30.160.60:FF:001437">
    <property type="entry name" value="Zinc finger protein 594"/>
    <property type="match status" value="1"/>
</dbReference>
<evidence type="ECO:0000256" key="5">
    <source>
        <dbReference type="ARBA" id="ARBA00022771"/>
    </source>
</evidence>
<keyword evidence="6" id="KW-0862">Zinc</keyword>
<feature type="domain" description="C2H2-type" evidence="13">
    <location>
        <begin position="511"/>
        <end position="538"/>
    </location>
</feature>
<gene>
    <name evidence="14" type="ORF">QTP70_016823</name>
</gene>
<feature type="domain" description="C2H2-type" evidence="13">
    <location>
        <begin position="417"/>
        <end position="444"/>
    </location>
</feature>